<dbReference type="RefSeq" id="WP_037892723.1">
    <property type="nucleotide sequence ID" value="NZ_BNEE01000004.1"/>
</dbReference>
<dbReference type="InterPro" id="IPR029058">
    <property type="entry name" value="AB_hydrolase_fold"/>
</dbReference>
<dbReference type="Gene3D" id="3.40.50.1820">
    <property type="entry name" value="alpha/beta hydrolase"/>
    <property type="match status" value="1"/>
</dbReference>
<gene>
    <name evidence="5" type="ORF">Sxan_07950</name>
</gene>
<dbReference type="SUPFAM" id="SSF53474">
    <property type="entry name" value="alpha/beta-Hydrolases"/>
    <property type="match status" value="1"/>
</dbReference>
<keyword evidence="5" id="KW-0031">Aminopeptidase</keyword>
<keyword evidence="6" id="KW-1185">Reference proteome</keyword>
<accession>A0A919GSL0</accession>
<dbReference type="EMBL" id="BNEE01000004">
    <property type="protein sequence ID" value="GHI83431.1"/>
    <property type="molecule type" value="Genomic_DNA"/>
</dbReference>
<dbReference type="PANTHER" id="PTHR11010">
    <property type="entry name" value="PROTEASE S28 PRO-X CARBOXYPEPTIDASE-RELATED"/>
    <property type="match status" value="1"/>
</dbReference>
<proteinExistence type="predicted"/>
<dbReference type="InterPro" id="IPR008761">
    <property type="entry name" value="Peptidase_S37"/>
</dbReference>
<feature type="chain" id="PRO_5036896116" evidence="4">
    <location>
        <begin position="29"/>
        <end position="447"/>
    </location>
</feature>
<dbReference type="GO" id="GO:0004177">
    <property type="term" value="F:aminopeptidase activity"/>
    <property type="evidence" value="ECO:0007669"/>
    <property type="project" value="UniProtKB-KW"/>
</dbReference>
<organism evidence="5 6">
    <name type="scientific">Streptomyces xanthophaeus</name>
    <dbReference type="NCBI Taxonomy" id="67385"/>
    <lineage>
        <taxon>Bacteria</taxon>
        <taxon>Bacillati</taxon>
        <taxon>Actinomycetota</taxon>
        <taxon>Actinomycetes</taxon>
        <taxon>Kitasatosporales</taxon>
        <taxon>Streptomycetaceae</taxon>
        <taxon>Streptomyces</taxon>
    </lineage>
</organism>
<evidence type="ECO:0000256" key="1">
    <source>
        <dbReference type="ARBA" id="ARBA00022670"/>
    </source>
</evidence>
<protein>
    <submittedName>
        <fullName evidence="5">Tripeptidyl aminopeptidase</fullName>
    </submittedName>
</protein>
<evidence type="ECO:0000313" key="6">
    <source>
        <dbReference type="Proteomes" id="UP000600026"/>
    </source>
</evidence>
<keyword evidence="1" id="KW-0645">Protease</keyword>
<dbReference type="AlphaFoldDB" id="A0A919GSL0"/>
<dbReference type="Proteomes" id="UP000600026">
    <property type="component" value="Unassembled WGS sequence"/>
</dbReference>
<evidence type="ECO:0000313" key="5">
    <source>
        <dbReference type="EMBL" id="GHI83431.1"/>
    </source>
</evidence>
<dbReference type="GO" id="GO:0006508">
    <property type="term" value="P:proteolysis"/>
    <property type="evidence" value="ECO:0007669"/>
    <property type="project" value="UniProtKB-KW"/>
</dbReference>
<dbReference type="GO" id="GO:0008239">
    <property type="term" value="F:dipeptidyl-peptidase activity"/>
    <property type="evidence" value="ECO:0007669"/>
    <property type="project" value="TreeGrafter"/>
</dbReference>
<evidence type="ECO:0000256" key="4">
    <source>
        <dbReference type="SAM" id="SignalP"/>
    </source>
</evidence>
<evidence type="ECO:0000256" key="2">
    <source>
        <dbReference type="ARBA" id="ARBA00022729"/>
    </source>
</evidence>
<dbReference type="Pfam" id="PF05576">
    <property type="entry name" value="Peptidase_S37"/>
    <property type="match status" value="1"/>
</dbReference>
<reference evidence="5" key="1">
    <citation type="submission" date="2020-09" db="EMBL/GenBank/DDBJ databases">
        <title>Whole genome shotgun sequence of Streptomyces xanthophaeus NBRC 12829.</title>
        <authorList>
            <person name="Komaki H."/>
            <person name="Tamura T."/>
        </authorList>
    </citation>
    <scope>NUCLEOTIDE SEQUENCE</scope>
    <source>
        <strain evidence="5">NBRC 12829</strain>
    </source>
</reference>
<comment type="caution">
    <text evidence="5">The sequence shown here is derived from an EMBL/GenBank/DDBJ whole genome shotgun (WGS) entry which is preliminary data.</text>
</comment>
<sequence>MKNSLKRLLALAAVAALTAAVPAPSALAQPLPGDGIRARIEAVPGMRLLGERPAPPGQVVLDLAYRQPDDHRHPERGSFEQRLTLVHKSAERPMVLHSSGYDLGSSPERPSEPAKLLDANQITTEQRFFGTSRPGGPDWSTLTIWQAASDHHRLVAALKKVYRGAWISTGGSKGGMTAVYHRRFYPGDVAGTVAYSAPNNTDDGDDSAYDARIELVGTPECRAAVKSVQREALVRRSAMTERYGRWAEEEQRTFRTLGSADRAFELAVLRLPMMFWMHQPSGGCGSVPGAAATDDELYAWVSQVTQFPVYTDQTLDAYTPYFYQLGTQLGYAQFAAPHLDGLLRHPGVQEVRSYVPKDIPLRFQAGAMADIDRWVRRDGRSLMFVNGENDVAVAEPFRLGAGTRDSYRFEVPDANHHISLTGLPPGDAEKALATLRRWAGRTPPAGG</sequence>
<keyword evidence="2 4" id="KW-0732">Signal</keyword>
<dbReference type="PANTHER" id="PTHR11010:SF38">
    <property type="entry name" value="LYSOSOMAL PRO-X CARBOXYPEPTIDASE"/>
    <property type="match status" value="1"/>
</dbReference>
<name>A0A919GSL0_9ACTN</name>
<evidence type="ECO:0000256" key="3">
    <source>
        <dbReference type="ARBA" id="ARBA00022801"/>
    </source>
</evidence>
<keyword evidence="3" id="KW-0378">Hydrolase</keyword>
<feature type="signal peptide" evidence="4">
    <location>
        <begin position="1"/>
        <end position="28"/>
    </location>
</feature>